<dbReference type="PANTHER" id="PTHR33931">
    <property type="entry name" value="HOLIN-LIKE PROTEIN CIDA-RELATED"/>
    <property type="match status" value="1"/>
</dbReference>
<keyword evidence="2" id="KW-1003">Cell membrane</keyword>
<evidence type="ECO:0000256" key="2">
    <source>
        <dbReference type="ARBA" id="ARBA00022475"/>
    </source>
</evidence>
<evidence type="ECO:0000256" key="5">
    <source>
        <dbReference type="ARBA" id="ARBA00023136"/>
    </source>
</evidence>
<reference evidence="8" key="1">
    <citation type="journal article" date="2019" name="Int. J. Syst. Evol. Microbiol.">
        <title>The Global Catalogue of Microorganisms (GCM) 10K type strain sequencing project: providing services to taxonomists for standard genome sequencing and annotation.</title>
        <authorList>
            <consortium name="The Broad Institute Genomics Platform"/>
            <consortium name="The Broad Institute Genome Sequencing Center for Infectious Disease"/>
            <person name="Wu L."/>
            <person name="Ma J."/>
        </authorList>
    </citation>
    <scope>NUCLEOTIDE SEQUENCE [LARGE SCALE GENOMIC DNA]</scope>
    <source>
        <strain evidence="8">NBRC 105857</strain>
    </source>
</reference>
<sequence length="114" mass="12106">MIRSLTVLLAFQALGELLSKGLLPSIPGPVFGLVCLLAYFVIRKGVPDDVATTANVLAANLGLLFVPAAVGVVVFWPVISEYGFTIFVTLLISVVCTMAATAWVLNKLADRITK</sequence>
<evidence type="ECO:0000256" key="4">
    <source>
        <dbReference type="ARBA" id="ARBA00022989"/>
    </source>
</evidence>
<gene>
    <name evidence="7" type="ORF">GCM10007875_24080</name>
</gene>
<evidence type="ECO:0000256" key="1">
    <source>
        <dbReference type="ARBA" id="ARBA00004651"/>
    </source>
</evidence>
<name>A0ABQ5YXU4_9BURK</name>
<accession>A0ABQ5YXU4</accession>
<feature type="transmembrane region" description="Helical" evidence="6">
    <location>
        <begin position="82"/>
        <end position="105"/>
    </location>
</feature>
<keyword evidence="5 6" id="KW-0472">Membrane</keyword>
<organism evidence="7 8">
    <name type="scientific">Limnobacter litoralis</name>
    <dbReference type="NCBI Taxonomy" id="481366"/>
    <lineage>
        <taxon>Bacteria</taxon>
        <taxon>Pseudomonadati</taxon>
        <taxon>Pseudomonadota</taxon>
        <taxon>Betaproteobacteria</taxon>
        <taxon>Burkholderiales</taxon>
        <taxon>Burkholderiaceae</taxon>
        <taxon>Limnobacter</taxon>
    </lineage>
</organism>
<keyword evidence="8" id="KW-1185">Reference proteome</keyword>
<proteinExistence type="predicted"/>
<dbReference type="Proteomes" id="UP001156664">
    <property type="component" value="Unassembled WGS sequence"/>
</dbReference>
<keyword evidence="3 6" id="KW-0812">Transmembrane</keyword>
<feature type="transmembrane region" description="Helical" evidence="6">
    <location>
        <begin position="25"/>
        <end position="42"/>
    </location>
</feature>
<dbReference type="PANTHER" id="PTHR33931:SF2">
    <property type="entry name" value="HOLIN-LIKE PROTEIN CIDA"/>
    <property type="match status" value="1"/>
</dbReference>
<comment type="subcellular location">
    <subcellularLocation>
        <location evidence="1">Cell membrane</location>
        <topology evidence="1">Multi-pass membrane protein</topology>
    </subcellularLocation>
</comment>
<dbReference type="Pfam" id="PF03788">
    <property type="entry name" value="LrgA"/>
    <property type="match status" value="1"/>
</dbReference>
<evidence type="ECO:0000256" key="6">
    <source>
        <dbReference type="SAM" id="Phobius"/>
    </source>
</evidence>
<comment type="caution">
    <text evidence="7">The sequence shown here is derived from an EMBL/GenBank/DDBJ whole genome shotgun (WGS) entry which is preliminary data.</text>
</comment>
<evidence type="ECO:0000256" key="3">
    <source>
        <dbReference type="ARBA" id="ARBA00022692"/>
    </source>
</evidence>
<evidence type="ECO:0000313" key="8">
    <source>
        <dbReference type="Proteomes" id="UP001156664"/>
    </source>
</evidence>
<protein>
    <submittedName>
        <fullName evidence="7">CidA/LrgA family protein</fullName>
    </submittedName>
</protein>
<dbReference type="RefSeq" id="WP_284282067.1">
    <property type="nucleotide sequence ID" value="NZ_BSOJ01000030.1"/>
</dbReference>
<evidence type="ECO:0000313" key="7">
    <source>
        <dbReference type="EMBL" id="GLR27317.1"/>
    </source>
</evidence>
<keyword evidence="4 6" id="KW-1133">Transmembrane helix</keyword>
<dbReference type="EMBL" id="BSOJ01000030">
    <property type="protein sequence ID" value="GLR27317.1"/>
    <property type="molecule type" value="Genomic_DNA"/>
</dbReference>
<dbReference type="InterPro" id="IPR005538">
    <property type="entry name" value="LrgA/CidA"/>
</dbReference>
<feature type="transmembrane region" description="Helical" evidence="6">
    <location>
        <begin position="54"/>
        <end position="76"/>
    </location>
</feature>